<feature type="transmembrane region" description="Helical" evidence="2">
    <location>
        <begin position="83"/>
        <end position="102"/>
    </location>
</feature>
<sequence length="196" mass="22102">MLRNKRPDAKLTPTASDFKEFSTSSQTEIQCWYAIMNSYSLRLGCMVFLTPVPFHGGMGVLMSRNLQILIEKKPLPVRRRKAFLNRIATGFCVLYFCEPDVLVIRENFLIGVFLLPGHSKFLILNFVALPRSKRTSPPPARRIGRLTLKSSPRHPSPSANRSVSPFQNPVLYAIRGPVPATIAPPTNIRRPTRSRS</sequence>
<protein>
    <submittedName>
        <fullName evidence="3">Uncharacterized protein</fullName>
    </submittedName>
</protein>
<dbReference type="EMBL" id="SLUN01000014">
    <property type="protein sequence ID" value="TCL67333.1"/>
    <property type="molecule type" value="Genomic_DNA"/>
</dbReference>
<keyword evidence="2" id="KW-0472">Membrane</keyword>
<feature type="region of interest" description="Disordered" evidence="1">
    <location>
        <begin position="133"/>
        <end position="164"/>
    </location>
</feature>
<reference evidence="3 4" key="1">
    <citation type="submission" date="2019-03" db="EMBL/GenBank/DDBJ databases">
        <title>Genomic Encyclopedia of Type Strains, Phase IV (KMG-IV): sequencing the most valuable type-strain genomes for metagenomic binning, comparative biology and taxonomic classification.</title>
        <authorList>
            <person name="Goeker M."/>
        </authorList>
    </citation>
    <scope>NUCLEOTIDE SEQUENCE [LARGE SCALE GENOMIC DNA]</scope>
    <source>
        <strain evidence="3 4">LX-B</strain>
    </source>
</reference>
<feature type="region of interest" description="Disordered" evidence="1">
    <location>
        <begin position="177"/>
        <end position="196"/>
    </location>
</feature>
<gene>
    <name evidence="3" type="ORF">EDC14_101421</name>
</gene>
<organism evidence="3 4">
    <name type="scientific">Hydrogenispora ethanolica</name>
    <dbReference type="NCBI Taxonomy" id="1082276"/>
    <lineage>
        <taxon>Bacteria</taxon>
        <taxon>Bacillati</taxon>
        <taxon>Bacillota</taxon>
        <taxon>Hydrogenispora</taxon>
    </lineage>
</organism>
<dbReference type="Proteomes" id="UP000295008">
    <property type="component" value="Unassembled WGS sequence"/>
</dbReference>
<evidence type="ECO:0000256" key="2">
    <source>
        <dbReference type="SAM" id="Phobius"/>
    </source>
</evidence>
<comment type="caution">
    <text evidence="3">The sequence shown here is derived from an EMBL/GenBank/DDBJ whole genome shotgun (WGS) entry which is preliminary data.</text>
</comment>
<dbReference type="AlphaFoldDB" id="A0A4R1RM52"/>
<evidence type="ECO:0000256" key="1">
    <source>
        <dbReference type="SAM" id="MobiDB-lite"/>
    </source>
</evidence>
<evidence type="ECO:0000313" key="4">
    <source>
        <dbReference type="Proteomes" id="UP000295008"/>
    </source>
</evidence>
<accession>A0A4R1RM52</accession>
<keyword evidence="4" id="KW-1185">Reference proteome</keyword>
<keyword evidence="2" id="KW-0812">Transmembrane</keyword>
<proteinExistence type="predicted"/>
<name>A0A4R1RM52_HYDET</name>
<evidence type="ECO:0000313" key="3">
    <source>
        <dbReference type="EMBL" id="TCL67333.1"/>
    </source>
</evidence>
<keyword evidence="2" id="KW-1133">Transmembrane helix</keyword>
<feature type="transmembrane region" description="Helical" evidence="2">
    <location>
        <begin position="108"/>
        <end position="129"/>
    </location>
</feature>